<feature type="signal peptide" evidence="1">
    <location>
        <begin position="1"/>
        <end position="22"/>
    </location>
</feature>
<proteinExistence type="predicted"/>
<feature type="chain" id="PRO_5002002859" evidence="1">
    <location>
        <begin position="23"/>
        <end position="189"/>
    </location>
</feature>
<evidence type="ECO:0000313" key="4">
    <source>
        <dbReference type="Proteomes" id="UP000030121"/>
    </source>
</evidence>
<gene>
    <name evidence="3" type="ORF">Q764_10165</name>
</gene>
<dbReference type="PANTHER" id="PTHR34406">
    <property type="entry name" value="PROTEIN YCEI"/>
    <property type="match status" value="1"/>
</dbReference>
<protein>
    <submittedName>
        <fullName evidence="3">Lipid-binding protein</fullName>
    </submittedName>
</protein>
<dbReference type="InterPro" id="IPR007372">
    <property type="entry name" value="Lipid/polyisoprenoid-bd_YceI"/>
</dbReference>
<organism evidence="3 4">
    <name type="scientific">Flavobacterium suncheonense GH29-5 = DSM 17707</name>
    <dbReference type="NCBI Taxonomy" id="1121899"/>
    <lineage>
        <taxon>Bacteria</taxon>
        <taxon>Pseudomonadati</taxon>
        <taxon>Bacteroidota</taxon>
        <taxon>Flavobacteriia</taxon>
        <taxon>Flavobacteriales</taxon>
        <taxon>Flavobacteriaceae</taxon>
        <taxon>Flavobacterium</taxon>
    </lineage>
</organism>
<dbReference type="STRING" id="1121899.GCA_000430025_02251"/>
<dbReference type="OrthoDB" id="951410at2"/>
<evidence type="ECO:0000259" key="2">
    <source>
        <dbReference type="SMART" id="SM00867"/>
    </source>
</evidence>
<dbReference type="InterPro" id="IPR036761">
    <property type="entry name" value="TTHA0802/YceI-like_sf"/>
</dbReference>
<dbReference type="PANTHER" id="PTHR34406:SF1">
    <property type="entry name" value="PROTEIN YCEI"/>
    <property type="match status" value="1"/>
</dbReference>
<sequence length="189" mass="20545">MKQLKSIALALVVALGTMTASAQTTKKVDVAKSKLTWVGKKVTGQHDGTITLKEGALVFKGKKIAGGNFTVDMTTINSTDLEGKGKEKLDGHLKADDFFGVEKFPTSKLVFKTIGTKSNNTYAITADLTIKDITHPITFDLVVGKNVATAKLMIDRTKYDIKYGSKSFFESIGDKAINDEFELNVNLAY</sequence>
<keyword evidence="4" id="KW-1185">Reference proteome</keyword>
<dbReference type="Pfam" id="PF04264">
    <property type="entry name" value="YceI"/>
    <property type="match status" value="1"/>
</dbReference>
<dbReference type="Gene3D" id="2.40.128.110">
    <property type="entry name" value="Lipid/polyisoprenoid-binding, YceI-like"/>
    <property type="match status" value="1"/>
</dbReference>
<dbReference type="RefSeq" id="WP_026980669.1">
    <property type="nucleotide sequence ID" value="NZ_AUCZ01000011.1"/>
</dbReference>
<feature type="domain" description="Lipid/polyisoprenoid-binding YceI-like" evidence="2">
    <location>
        <begin position="25"/>
        <end position="188"/>
    </location>
</feature>
<keyword evidence="1" id="KW-0732">Signal</keyword>
<name>A0A0A2M8F3_9FLAO</name>
<dbReference type="eggNOG" id="COG2353">
    <property type="taxonomic scope" value="Bacteria"/>
</dbReference>
<dbReference type="SUPFAM" id="SSF101874">
    <property type="entry name" value="YceI-like"/>
    <property type="match status" value="1"/>
</dbReference>
<dbReference type="EMBL" id="JRLW01000013">
    <property type="protein sequence ID" value="KGO88962.1"/>
    <property type="molecule type" value="Genomic_DNA"/>
</dbReference>
<reference evidence="3 4" key="1">
    <citation type="submission" date="2013-09" db="EMBL/GenBank/DDBJ databases">
        <authorList>
            <person name="Zeng Z."/>
            <person name="Chen C."/>
        </authorList>
    </citation>
    <scope>NUCLEOTIDE SEQUENCE [LARGE SCALE GENOMIC DNA]</scope>
    <source>
        <strain evidence="3 4">GH29-5</strain>
    </source>
</reference>
<evidence type="ECO:0000313" key="3">
    <source>
        <dbReference type="EMBL" id="KGO88962.1"/>
    </source>
</evidence>
<accession>A0A0A2M8F3</accession>
<comment type="caution">
    <text evidence="3">The sequence shown here is derived from an EMBL/GenBank/DDBJ whole genome shotgun (WGS) entry which is preliminary data.</text>
</comment>
<dbReference type="Proteomes" id="UP000030121">
    <property type="component" value="Unassembled WGS sequence"/>
</dbReference>
<evidence type="ECO:0000256" key="1">
    <source>
        <dbReference type="SAM" id="SignalP"/>
    </source>
</evidence>
<dbReference type="AlphaFoldDB" id="A0A0A2M8F3"/>
<dbReference type="SMART" id="SM00867">
    <property type="entry name" value="YceI"/>
    <property type="match status" value="1"/>
</dbReference>